<reference evidence="1 2" key="1">
    <citation type="submission" date="2016-11" db="EMBL/GenBank/DDBJ databases">
        <authorList>
            <person name="Jaros S."/>
            <person name="Januszkiewicz K."/>
            <person name="Wedrychowicz H."/>
        </authorList>
    </citation>
    <scope>NUCLEOTIDE SEQUENCE [LARGE SCALE GENOMIC DNA]</scope>
    <source>
        <strain evidence="1 2">GAS242</strain>
    </source>
</reference>
<evidence type="ECO:0000313" key="1">
    <source>
        <dbReference type="EMBL" id="SHH07055.1"/>
    </source>
</evidence>
<sequence>MEPTTAAVEAPTTTKSTAMEAASAAHAASVSTAAATSVTAATTTAAATSECRSWLTQADRCQCEQGYNRFPHHVFPPLDEVALKAYNTFAAGLFGDRQRSQ</sequence>
<protein>
    <submittedName>
        <fullName evidence="1">Uncharacterized protein</fullName>
    </submittedName>
</protein>
<dbReference type="AlphaFoldDB" id="A0A1M5PYS4"/>
<organism evidence="1 2">
    <name type="scientific">Bradyrhizobium erythrophlei</name>
    <dbReference type="NCBI Taxonomy" id="1437360"/>
    <lineage>
        <taxon>Bacteria</taxon>
        <taxon>Pseudomonadati</taxon>
        <taxon>Pseudomonadota</taxon>
        <taxon>Alphaproteobacteria</taxon>
        <taxon>Hyphomicrobiales</taxon>
        <taxon>Nitrobacteraceae</taxon>
        <taxon>Bradyrhizobium</taxon>
    </lineage>
</organism>
<dbReference type="Proteomes" id="UP000190675">
    <property type="component" value="Chromosome I"/>
</dbReference>
<evidence type="ECO:0000313" key="2">
    <source>
        <dbReference type="Proteomes" id="UP000190675"/>
    </source>
</evidence>
<dbReference type="RefSeq" id="WP_079568700.1">
    <property type="nucleotide sequence ID" value="NZ_LT670818.1"/>
</dbReference>
<dbReference type="EMBL" id="LT670818">
    <property type="protein sequence ID" value="SHH07055.1"/>
    <property type="molecule type" value="Genomic_DNA"/>
</dbReference>
<proteinExistence type="predicted"/>
<gene>
    <name evidence="1" type="ORF">SAMN05444169_5579</name>
</gene>
<accession>A0A1M5PYS4</accession>
<name>A0A1M5PYS4_9BRAD</name>